<keyword evidence="4" id="KW-1185">Reference proteome</keyword>
<accession>A0ABN3UCM2</accession>
<comment type="similarity">
    <text evidence="1">Belongs to the universal stress protein A family.</text>
</comment>
<dbReference type="InterPro" id="IPR014729">
    <property type="entry name" value="Rossmann-like_a/b/a_fold"/>
</dbReference>
<dbReference type="Gene3D" id="3.40.50.620">
    <property type="entry name" value="HUPs"/>
    <property type="match status" value="2"/>
</dbReference>
<dbReference type="SUPFAM" id="SSF52402">
    <property type="entry name" value="Adenine nucleotide alpha hydrolases-like"/>
    <property type="match status" value="2"/>
</dbReference>
<gene>
    <name evidence="3" type="ORF">GCM10010439_42590</name>
</gene>
<dbReference type="PANTHER" id="PTHR46268">
    <property type="entry name" value="STRESS RESPONSE PROTEIN NHAX"/>
    <property type="match status" value="1"/>
</dbReference>
<dbReference type="PANTHER" id="PTHR46268:SF6">
    <property type="entry name" value="UNIVERSAL STRESS PROTEIN UP12"/>
    <property type="match status" value="1"/>
</dbReference>
<dbReference type="Proteomes" id="UP001501842">
    <property type="component" value="Unassembled WGS sequence"/>
</dbReference>
<dbReference type="RefSeq" id="WP_344452330.1">
    <property type="nucleotide sequence ID" value="NZ_BAAATZ010000017.1"/>
</dbReference>
<dbReference type="InterPro" id="IPR006015">
    <property type="entry name" value="Universal_stress_UspA"/>
</dbReference>
<evidence type="ECO:0000313" key="3">
    <source>
        <dbReference type="EMBL" id="GAA2730194.1"/>
    </source>
</evidence>
<organism evidence="3 4">
    <name type="scientific">Actinocorallia aurantiaca</name>
    <dbReference type="NCBI Taxonomy" id="46204"/>
    <lineage>
        <taxon>Bacteria</taxon>
        <taxon>Bacillati</taxon>
        <taxon>Actinomycetota</taxon>
        <taxon>Actinomycetes</taxon>
        <taxon>Streptosporangiales</taxon>
        <taxon>Thermomonosporaceae</taxon>
        <taxon>Actinocorallia</taxon>
    </lineage>
</organism>
<feature type="domain" description="UspA" evidence="2">
    <location>
        <begin position="131"/>
        <end position="264"/>
    </location>
</feature>
<evidence type="ECO:0000259" key="2">
    <source>
        <dbReference type="Pfam" id="PF00582"/>
    </source>
</evidence>
<sequence length="270" mass="27995">MEEILVGVDGSEPGNAALEWAAVQAGRRAARLRLLHVADPAAGRGMLEVAAARAYRAAEPADLVVEALPGHPGQVLLERVSGAGLVVLGTHGHGAVASLVAGSVALAVAGCCPVPVVLVKTDASSLHDAPVVVGVSTEPSGAVLEAGYREARLRGTAPRLVHAWFQPPVEGFGAPAWIPPLDTAPLLQGVREQLARELEPWLARWPGTAPVVVQGFARDVLLEASAEAGLLVLGRHERPGWKLRALGATTRDLIRDARCPVMVVGEPAPA</sequence>
<dbReference type="CDD" id="cd00293">
    <property type="entry name" value="USP-like"/>
    <property type="match status" value="1"/>
</dbReference>
<evidence type="ECO:0000256" key="1">
    <source>
        <dbReference type="ARBA" id="ARBA00008791"/>
    </source>
</evidence>
<dbReference type="PRINTS" id="PR01438">
    <property type="entry name" value="UNVRSLSTRESS"/>
</dbReference>
<comment type="caution">
    <text evidence="3">The sequence shown here is derived from an EMBL/GenBank/DDBJ whole genome shotgun (WGS) entry which is preliminary data.</text>
</comment>
<reference evidence="3 4" key="1">
    <citation type="journal article" date="2019" name="Int. J. Syst. Evol. Microbiol.">
        <title>The Global Catalogue of Microorganisms (GCM) 10K type strain sequencing project: providing services to taxonomists for standard genome sequencing and annotation.</title>
        <authorList>
            <consortium name="The Broad Institute Genomics Platform"/>
            <consortium name="The Broad Institute Genome Sequencing Center for Infectious Disease"/>
            <person name="Wu L."/>
            <person name="Ma J."/>
        </authorList>
    </citation>
    <scope>NUCLEOTIDE SEQUENCE [LARGE SCALE GENOMIC DNA]</scope>
    <source>
        <strain evidence="3 4">JCM 8201</strain>
    </source>
</reference>
<dbReference type="Pfam" id="PF00582">
    <property type="entry name" value="Usp"/>
    <property type="match status" value="2"/>
</dbReference>
<name>A0ABN3UCM2_9ACTN</name>
<proteinExistence type="inferred from homology"/>
<feature type="domain" description="UspA" evidence="2">
    <location>
        <begin position="2"/>
        <end position="120"/>
    </location>
</feature>
<evidence type="ECO:0000313" key="4">
    <source>
        <dbReference type="Proteomes" id="UP001501842"/>
    </source>
</evidence>
<dbReference type="InterPro" id="IPR006016">
    <property type="entry name" value="UspA"/>
</dbReference>
<protein>
    <submittedName>
        <fullName evidence="3">Universal stress protein</fullName>
    </submittedName>
</protein>
<dbReference type="EMBL" id="BAAATZ010000017">
    <property type="protein sequence ID" value="GAA2730194.1"/>
    <property type="molecule type" value="Genomic_DNA"/>
</dbReference>